<dbReference type="RefSeq" id="WP_322472738.1">
    <property type="nucleotide sequence ID" value="NZ_JBHRZG010000010.1"/>
</dbReference>
<accession>A0ABV7ZAK5</accession>
<evidence type="ECO:0008006" key="3">
    <source>
        <dbReference type="Google" id="ProtNLM"/>
    </source>
</evidence>
<dbReference type="EMBL" id="JBHRZG010000010">
    <property type="protein sequence ID" value="MFC3833336.1"/>
    <property type="molecule type" value="Genomic_DNA"/>
</dbReference>
<evidence type="ECO:0000313" key="2">
    <source>
        <dbReference type="Proteomes" id="UP001595803"/>
    </source>
</evidence>
<protein>
    <recommendedName>
        <fullName evidence="3">Phospholipase D-like domain-containing protein</fullName>
    </recommendedName>
</protein>
<evidence type="ECO:0000313" key="1">
    <source>
        <dbReference type="EMBL" id="MFC3833336.1"/>
    </source>
</evidence>
<name>A0ABV7ZAK5_9DEIO</name>
<dbReference type="Gene3D" id="3.30.870.10">
    <property type="entry name" value="Endonuclease Chain A"/>
    <property type="match status" value="1"/>
</dbReference>
<reference evidence="2" key="1">
    <citation type="journal article" date="2019" name="Int. J. Syst. Evol. Microbiol.">
        <title>The Global Catalogue of Microorganisms (GCM) 10K type strain sequencing project: providing services to taxonomists for standard genome sequencing and annotation.</title>
        <authorList>
            <consortium name="The Broad Institute Genomics Platform"/>
            <consortium name="The Broad Institute Genome Sequencing Center for Infectious Disease"/>
            <person name="Wu L."/>
            <person name="Ma J."/>
        </authorList>
    </citation>
    <scope>NUCLEOTIDE SEQUENCE [LARGE SCALE GENOMIC DNA]</scope>
    <source>
        <strain evidence="2">CCTCC AB 2017081</strain>
    </source>
</reference>
<proteinExistence type="predicted"/>
<gene>
    <name evidence="1" type="ORF">ACFOSB_10745</name>
</gene>
<sequence length="223" mass="25761">MGWKTVDMGSVFDDIFKYCKGKERDIEAIWLISPYVTYLDEHGPIGYAELAEQLYTILNGSSNPKTLERRIRVATSGKEEHTGKKADFKNCKVPSINVEILDQMRKNGSDVRLKCSLHTKIYGVKLKRKDEGIMWIGSANATKNSFKSHEVLTRIDTFTEYFHNQLLDMWDDVDCHSDFQPCDCTTDLDDFLDTYRKVLQSRIEEAKNRKKAREMRGNTGTTR</sequence>
<organism evidence="1 2">
    <name type="scientific">Deinococcus rufus</name>
    <dbReference type="NCBI Taxonomy" id="2136097"/>
    <lineage>
        <taxon>Bacteria</taxon>
        <taxon>Thermotogati</taxon>
        <taxon>Deinococcota</taxon>
        <taxon>Deinococci</taxon>
        <taxon>Deinococcales</taxon>
        <taxon>Deinococcaceae</taxon>
        <taxon>Deinococcus</taxon>
    </lineage>
</organism>
<comment type="caution">
    <text evidence="1">The sequence shown here is derived from an EMBL/GenBank/DDBJ whole genome shotgun (WGS) entry which is preliminary data.</text>
</comment>
<dbReference type="Proteomes" id="UP001595803">
    <property type="component" value="Unassembled WGS sequence"/>
</dbReference>
<keyword evidence="2" id="KW-1185">Reference proteome</keyword>